<gene>
    <name evidence="2" type="ORF">RRG08_041549</name>
</gene>
<feature type="region of interest" description="Disordered" evidence="1">
    <location>
        <begin position="872"/>
        <end position="925"/>
    </location>
</feature>
<feature type="region of interest" description="Disordered" evidence="1">
    <location>
        <begin position="426"/>
        <end position="509"/>
    </location>
</feature>
<evidence type="ECO:0000313" key="3">
    <source>
        <dbReference type="Proteomes" id="UP001283361"/>
    </source>
</evidence>
<feature type="region of interest" description="Disordered" evidence="1">
    <location>
        <begin position="362"/>
        <end position="397"/>
    </location>
</feature>
<reference evidence="2" key="1">
    <citation type="journal article" date="2023" name="G3 (Bethesda)">
        <title>A reference genome for the long-term kleptoplast-retaining sea slug Elysia crispata morphotype clarki.</title>
        <authorList>
            <person name="Eastman K.E."/>
            <person name="Pendleton A.L."/>
            <person name="Shaikh M.A."/>
            <person name="Suttiyut T."/>
            <person name="Ogas R."/>
            <person name="Tomko P."/>
            <person name="Gavelis G."/>
            <person name="Widhalm J.R."/>
            <person name="Wisecaver J.H."/>
        </authorList>
    </citation>
    <scope>NUCLEOTIDE SEQUENCE</scope>
    <source>
        <strain evidence="2">ECLA1</strain>
    </source>
</reference>
<feature type="compositionally biased region" description="Low complexity" evidence="1">
    <location>
        <begin position="496"/>
        <end position="509"/>
    </location>
</feature>
<sequence length="1122" mass="128401">MEELAKPDRELVGKELSRNSEALWRRTHSRGFLSKALNNKDILYSHAKALSGWQLGRSNLFPDLGPELETTSQPGNLPDRWQHKQGGSHDNLEEVEQKFQPVLQCPVILEDLRRPPEAVEDVRPALFTLYELLSYLRSPEWDEWVCLRVIGGEVLNILNRSLLSLERRRLVNLHSQYALANNRVKVTAAQGRGVQTADEQKAGDIVAPQVIEEIKVKVKDVKKKKKKQETETDNENIAVDTVAEPQGTEPLLEDVDAVKKIPFPKAYQTNPEFLYEQLSIELVFYEKCSRSNIPFIAQDLGDYDYATDLPVPKALPRDIMRAPLSYREYRSDKVRYPAHENIQTKDHIARLELELRELKQKQAQMEEEAQAQAKIPMKEKTKDKEAETKGQSQGEMEEIKTMMAKIPDVEFIANNPFFEEERPKEITRKVSKKEVDKKTSRMREAVQDSNSSEADLKQLMPGDRRKSEASSPTRRSGESSALSSQSRTKVAPEENSSSSHSLMNVSGSDSGSLGSLVSLWEPEEHADETKSHLMQRLYLTNQELYISSLYEGREENRRTTEKKLEERRRAWDKKRALTAQQTLQAAVRRARIDLYSSFKHLARKKEVERRIATRPRVKQLNLFPATRVCPGEPTNKTTLQNKDGKLKPLHAITSKDLQLSYAQKSLPEIASCQRTIHQTKNSENSVTSPAKVKCPKGPNWEVYRKAEDMCEMESSLQNDLERGLLHRMPTTNFYPNYQYSKQSDLGVSKLKVGTKREKNKSQNMNSDKNNNLPNSYHSYDFFRSAYGERLKITDSVLKANRRRRSFYVDGLKEGYMRRPTISHIGFRNPEHLIKYLVNIHSFVHNSQQASWRPRTSDDCLYRARTRKAKLKKVQKTLSRQNAGQKYAPQSEDANNSSFRLGPLVSKPPKLARMSSRRRSSAGGRVYRNQALVVDRNKSANPGLHLPSEDVLVDEIPEAHGDDLGAEHEAKFEDEEEAEDSIDLAMTASELLEQDLQSYRGTCTCDECEGQYAMLAHLKPRGNIFTELHGCPPVLGRLRRDYRFLQSQKESVMDRLDQAGRVALPERPPVLSVIEVGEKLLELMDDVMIRREILYCSRGFVYTTITFTKRTDRAGQTWATAPC</sequence>
<comment type="caution">
    <text evidence="2">The sequence shown here is derived from an EMBL/GenBank/DDBJ whole genome shotgun (WGS) entry which is preliminary data.</text>
</comment>
<evidence type="ECO:0000313" key="2">
    <source>
        <dbReference type="EMBL" id="KAK3775836.1"/>
    </source>
</evidence>
<name>A0AAE0ZVI6_9GAST</name>
<keyword evidence="3" id="KW-1185">Reference proteome</keyword>
<organism evidence="2 3">
    <name type="scientific">Elysia crispata</name>
    <name type="common">lettuce slug</name>
    <dbReference type="NCBI Taxonomy" id="231223"/>
    <lineage>
        <taxon>Eukaryota</taxon>
        <taxon>Metazoa</taxon>
        <taxon>Spiralia</taxon>
        <taxon>Lophotrochozoa</taxon>
        <taxon>Mollusca</taxon>
        <taxon>Gastropoda</taxon>
        <taxon>Heterobranchia</taxon>
        <taxon>Euthyneura</taxon>
        <taxon>Panpulmonata</taxon>
        <taxon>Sacoglossa</taxon>
        <taxon>Placobranchoidea</taxon>
        <taxon>Plakobranchidae</taxon>
        <taxon>Elysia</taxon>
    </lineage>
</organism>
<feature type="compositionally biased region" description="Basic and acidic residues" evidence="1">
    <location>
        <begin position="426"/>
        <end position="446"/>
    </location>
</feature>
<dbReference type="EMBL" id="JAWDGP010003268">
    <property type="protein sequence ID" value="KAK3775836.1"/>
    <property type="molecule type" value="Genomic_DNA"/>
</dbReference>
<evidence type="ECO:0000256" key="1">
    <source>
        <dbReference type="SAM" id="MobiDB-lite"/>
    </source>
</evidence>
<feature type="compositionally biased region" description="Polar residues" evidence="1">
    <location>
        <begin position="469"/>
        <end position="488"/>
    </location>
</feature>
<proteinExistence type="predicted"/>
<accession>A0AAE0ZVI6</accession>
<feature type="compositionally biased region" description="Basic and acidic residues" evidence="1">
    <location>
        <begin position="376"/>
        <end position="388"/>
    </location>
</feature>
<dbReference type="AlphaFoldDB" id="A0AAE0ZVI6"/>
<dbReference type="Proteomes" id="UP001283361">
    <property type="component" value="Unassembled WGS sequence"/>
</dbReference>
<protein>
    <submittedName>
        <fullName evidence="2">Uncharacterized protein</fullName>
    </submittedName>
</protein>